<evidence type="ECO:0000256" key="1">
    <source>
        <dbReference type="SAM" id="MobiDB-lite"/>
    </source>
</evidence>
<dbReference type="Proteomes" id="UP001183777">
    <property type="component" value="Unassembled WGS sequence"/>
</dbReference>
<keyword evidence="3" id="KW-1185">Reference proteome</keyword>
<accession>A0ABU2RKD6</accession>
<feature type="region of interest" description="Disordered" evidence="1">
    <location>
        <begin position="1"/>
        <end position="141"/>
    </location>
</feature>
<reference evidence="3" key="1">
    <citation type="submission" date="2023-07" db="EMBL/GenBank/DDBJ databases">
        <title>30 novel species of actinomycetes from the DSMZ collection.</title>
        <authorList>
            <person name="Nouioui I."/>
        </authorList>
    </citation>
    <scope>NUCLEOTIDE SEQUENCE [LARGE SCALE GENOMIC DNA]</scope>
    <source>
        <strain evidence="3">DSM 41770</strain>
    </source>
</reference>
<feature type="compositionally biased region" description="Low complexity" evidence="1">
    <location>
        <begin position="85"/>
        <end position="104"/>
    </location>
</feature>
<feature type="compositionally biased region" description="Low complexity" evidence="1">
    <location>
        <begin position="41"/>
        <end position="59"/>
    </location>
</feature>
<proteinExistence type="predicted"/>
<comment type="caution">
    <text evidence="2">The sequence shown here is derived from an EMBL/GenBank/DDBJ whole genome shotgun (WGS) entry which is preliminary data.</text>
</comment>
<gene>
    <name evidence="2" type="ORF">RM649_16900</name>
</gene>
<evidence type="ECO:0000313" key="2">
    <source>
        <dbReference type="EMBL" id="MDT0429310.1"/>
    </source>
</evidence>
<dbReference type="RefSeq" id="WP_311657296.1">
    <property type="nucleotide sequence ID" value="NZ_JAVREX010000006.1"/>
</dbReference>
<feature type="compositionally biased region" description="Basic and acidic residues" evidence="1">
    <location>
        <begin position="105"/>
        <end position="129"/>
    </location>
</feature>
<protein>
    <submittedName>
        <fullName evidence="2">Uncharacterized protein</fullName>
    </submittedName>
</protein>
<evidence type="ECO:0000313" key="3">
    <source>
        <dbReference type="Proteomes" id="UP001183777"/>
    </source>
</evidence>
<sequence length="219" mass="23089">MTHDTERTDLSATETSRPAPGSRRGTPTARPATGTEPVVPPQEAAPETRRPTAPGTTARSDVADRGAATAPGAYDDGRGAPSASRTGPATPADRPATPPAGAAASDRHADAAAPSPEDRPGTHGHDAAGDRPLMPAHERDALSLRMRQAVSDFVENPRQAVEEADSAFDSIVADLTEALDERRRALRASWQGEGSEARTEELRVALQHYRDAGEQLLRI</sequence>
<organism evidence="2 3">
    <name type="scientific">Streptomyces salyersiae</name>
    <dbReference type="NCBI Taxonomy" id="3075530"/>
    <lineage>
        <taxon>Bacteria</taxon>
        <taxon>Bacillati</taxon>
        <taxon>Actinomycetota</taxon>
        <taxon>Actinomycetes</taxon>
        <taxon>Kitasatosporales</taxon>
        <taxon>Streptomycetaceae</taxon>
        <taxon>Streptomyces</taxon>
    </lineage>
</organism>
<dbReference type="EMBL" id="JAVREX010000006">
    <property type="protein sequence ID" value="MDT0429310.1"/>
    <property type="molecule type" value="Genomic_DNA"/>
</dbReference>
<name>A0ABU2RKD6_9ACTN</name>